<dbReference type="Gene3D" id="1.25.40.10">
    <property type="entry name" value="Tetratricopeptide repeat domain"/>
    <property type="match status" value="1"/>
</dbReference>
<dbReference type="GO" id="GO:0006355">
    <property type="term" value="P:regulation of DNA-templated transcription"/>
    <property type="evidence" value="ECO:0007669"/>
    <property type="project" value="InterPro"/>
</dbReference>
<dbReference type="InterPro" id="IPR011990">
    <property type="entry name" value="TPR-like_helical_dom_sf"/>
</dbReference>
<dbReference type="InterPro" id="IPR019734">
    <property type="entry name" value="TPR_rpt"/>
</dbReference>
<dbReference type="EMBL" id="CP059732">
    <property type="protein sequence ID" value="QMW04211.1"/>
    <property type="molecule type" value="Genomic_DNA"/>
</dbReference>
<reference evidence="2 3" key="1">
    <citation type="submission" date="2020-07" db="EMBL/GenBank/DDBJ databases">
        <title>Spirosoma foliorum sp. nov., isolated from the leaves on the Nejang mountain Korea, Republic of.</title>
        <authorList>
            <person name="Ho H."/>
            <person name="Lee Y.-J."/>
            <person name="Nurcahyanto D.-A."/>
            <person name="Kim S.-G."/>
        </authorList>
    </citation>
    <scope>NUCLEOTIDE SEQUENCE [LARGE SCALE GENOMIC DNA]</scope>
    <source>
        <strain evidence="2 3">PL0136</strain>
    </source>
</reference>
<evidence type="ECO:0000313" key="3">
    <source>
        <dbReference type="Proteomes" id="UP000515369"/>
    </source>
</evidence>
<feature type="transmembrane region" description="Helical" evidence="1">
    <location>
        <begin position="403"/>
        <end position="424"/>
    </location>
</feature>
<gene>
    <name evidence="2" type="ORF">H3H32_04455</name>
</gene>
<protein>
    <submittedName>
        <fullName evidence="2">Transcriptional regulator</fullName>
    </submittedName>
</protein>
<dbReference type="Proteomes" id="UP000515369">
    <property type="component" value="Chromosome"/>
</dbReference>
<keyword evidence="1" id="KW-0812">Transmembrane</keyword>
<dbReference type="InterPro" id="IPR016032">
    <property type="entry name" value="Sig_transdc_resp-reg_C-effctor"/>
</dbReference>
<dbReference type="AlphaFoldDB" id="A0A7G5GZB9"/>
<keyword evidence="1" id="KW-0472">Membrane</keyword>
<dbReference type="SUPFAM" id="SSF48452">
    <property type="entry name" value="TPR-like"/>
    <property type="match status" value="1"/>
</dbReference>
<proteinExistence type="predicted"/>
<name>A0A7G5GZB9_9BACT</name>
<evidence type="ECO:0000256" key="1">
    <source>
        <dbReference type="SAM" id="Phobius"/>
    </source>
</evidence>
<keyword evidence="1" id="KW-1133">Transmembrane helix</keyword>
<sequence>MIFPSLSRLILILLIVRPLFFQPAKAQVDTLFRLSPDLRIFRLFQKQAPYYSIGHTPYLKNAQDSARAFAQLDRLATFAQNQDDDRLFWTVQLHKILCRHELVKAMGKPSSVLLAAQPYMDKCPVPVVQAAYWHHRGRYAYETQQFDEGFRWLLRAQQTFEQIGYEHIPEINDYLYNLGAEYYFFGEYKTCIHYLLSSFYYPPLVERIGIAAHNTVGLCYQHLHQYGKAQAYFFQTLRLAGKHGDSAYVAIANSNIGHLLLLQNKSRLALPYLYKGYQFSFQRRHEYQVPENAALTALYVAQALLNLDSTQKARTYLIHSTRLFTNRPWSDYDLQYYQVQTQYYKKVGNFRLATIYLDSLRGIENSQRTLFNTRLLAASQSQVNAERYLNDLRKLEASQSKAVWVRNMVLLVAVLLILAGIYAFRQNQQKRWQEKQVLLAQQQRAEQLLAQYMVNIQEKNHLIDTISAQIDPDELAHPTRPSIKSLQNRVILTEDDWQQFKELFEDVYPNFFSVILSRYPDLTKAEIRLLVLSKLQIDTTQMSRILGISPESIHKTTYRLRKKLGISGKINLNNLFENESTTQS</sequence>
<dbReference type="KEGG" id="sfol:H3H32_04455"/>
<dbReference type="SMART" id="SM00028">
    <property type="entry name" value="TPR"/>
    <property type="match status" value="4"/>
</dbReference>
<dbReference type="RefSeq" id="WP_182461465.1">
    <property type="nucleotide sequence ID" value="NZ_CP059732.1"/>
</dbReference>
<dbReference type="SUPFAM" id="SSF46894">
    <property type="entry name" value="C-terminal effector domain of the bipartite response regulators"/>
    <property type="match status" value="1"/>
</dbReference>
<organism evidence="2 3">
    <name type="scientific">Spirosoma foliorum</name>
    <dbReference type="NCBI Taxonomy" id="2710596"/>
    <lineage>
        <taxon>Bacteria</taxon>
        <taxon>Pseudomonadati</taxon>
        <taxon>Bacteroidota</taxon>
        <taxon>Cytophagia</taxon>
        <taxon>Cytophagales</taxon>
        <taxon>Cytophagaceae</taxon>
        <taxon>Spirosoma</taxon>
    </lineage>
</organism>
<keyword evidence="3" id="KW-1185">Reference proteome</keyword>
<accession>A0A7G5GZB9</accession>
<evidence type="ECO:0000313" key="2">
    <source>
        <dbReference type="EMBL" id="QMW04211.1"/>
    </source>
</evidence>
<dbReference type="GO" id="GO:0003677">
    <property type="term" value="F:DNA binding"/>
    <property type="evidence" value="ECO:0007669"/>
    <property type="project" value="InterPro"/>
</dbReference>